<evidence type="ECO:0000256" key="5">
    <source>
        <dbReference type="ARBA" id="ARBA00022448"/>
    </source>
</evidence>
<evidence type="ECO:0000256" key="1">
    <source>
        <dbReference type="ARBA" id="ARBA00004406"/>
    </source>
</evidence>
<dbReference type="GO" id="GO:0034727">
    <property type="term" value="P:piecemeal microautophagy of the nucleus"/>
    <property type="evidence" value="ECO:0007669"/>
    <property type="project" value="TreeGrafter"/>
</dbReference>
<keyword evidence="6" id="KW-0256">Endoplasmic reticulum</keyword>
<dbReference type="GO" id="GO:0032266">
    <property type="term" value="F:phosphatidylinositol-3-phosphate binding"/>
    <property type="evidence" value="ECO:0007669"/>
    <property type="project" value="TreeGrafter"/>
</dbReference>
<dbReference type="GO" id="GO:0000422">
    <property type="term" value="P:autophagy of mitochondrion"/>
    <property type="evidence" value="ECO:0007669"/>
    <property type="project" value="TreeGrafter"/>
</dbReference>
<dbReference type="GO" id="GO:0000045">
    <property type="term" value="P:autophagosome assembly"/>
    <property type="evidence" value="ECO:0007669"/>
    <property type="project" value="TreeGrafter"/>
</dbReference>
<keyword evidence="8" id="KW-0445">Lipid transport</keyword>
<dbReference type="PANTHER" id="PTHR13190:SF1">
    <property type="entry name" value="AUTOPHAGY-RELATED 2, ISOFORM A"/>
    <property type="match status" value="1"/>
</dbReference>
<evidence type="ECO:0000256" key="13">
    <source>
        <dbReference type="SAM" id="MobiDB-lite"/>
    </source>
</evidence>
<evidence type="ECO:0000256" key="3">
    <source>
        <dbReference type="ARBA" id="ARBA00009714"/>
    </source>
</evidence>
<evidence type="ECO:0000256" key="9">
    <source>
        <dbReference type="ARBA" id="ARBA00023136"/>
    </source>
</evidence>
<evidence type="ECO:0000313" key="14">
    <source>
        <dbReference type="EMBL" id="KAG7530122.1"/>
    </source>
</evidence>
<feature type="region of interest" description="Disordered" evidence="13">
    <location>
        <begin position="313"/>
        <end position="338"/>
    </location>
</feature>
<keyword evidence="9" id="KW-0472">Membrane</keyword>
<keyword evidence="5" id="KW-0813">Transport</keyword>
<dbReference type="GO" id="GO:0043495">
    <property type="term" value="F:protein-membrane adaptor activity"/>
    <property type="evidence" value="ECO:0007669"/>
    <property type="project" value="TreeGrafter"/>
</dbReference>
<organism evidence="14 15">
    <name type="scientific">Filobasidium floriforme</name>
    <dbReference type="NCBI Taxonomy" id="5210"/>
    <lineage>
        <taxon>Eukaryota</taxon>
        <taxon>Fungi</taxon>
        <taxon>Dikarya</taxon>
        <taxon>Basidiomycota</taxon>
        <taxon>Agaricomycotina</taxon>
        <taxon>Tremellomycetes</taxon>
        <taxon>Filobasidiales</taxon>
        <taxon>Filobasidiaceae</taxon>
        <taxon>Filobasidium</taxon>
    </lineage>
</organism>
<dbReference type="GO" id="GO:0061709">
    <property type="term" value="P:reticulophagy"/>
    <property type="evidence" value="ECO:0007669"/>
    <property type="project" value="TreeGrafter"/>
</dbReference>
<dbReference type="Proteomes" id="UP000812966">
    <property type="component" value="Unassembled WGS sequence"/>
</dbReference>
<evidence type="ECO:0000256" key="2">
    <source>
        <dbReference type="ARBA" id="ARBA00004623"/>
    </source>
</evidence>
<dbReference type="AlphaFoldDB" id="A0A8K0JHP6"/>
<evidence type="ECO:0000256" key="10">
    <source>
        <dbReference type="ARBA" id="ARBA00024479"/>
    </source>
</evidence>
<evidence type="ECO:0000313" key="15">
    <source>
        <dbReference type="Proteomes" id="UP000812966"/>
    </source>
</evidence>
<gene>
    <name evidence="14" type="ORF">FFLO_05237</name>
</gene>
<dbReference type="GO" id="GO:0061723">
    <property type="term" value="P:glycophagy"/>
    <property type="evidence" value="ECO:0007669"/>
    <property type="project" value="TreeGrafter"/>
</dbReference>
<comment type="catalytic activity">
    <reaction evidence="11">
        <text>a 1,2-diacyl-sn-glycero-3-phosphoethanolamine(in) = a 1,2-diacyl-sn-glycero-3-phosphoethanolamine(out)</text>
        <dbReference type="Rhea" id="RHEA:38895"/>
        <dbReference type="ChEBI" id="CHEBI:64612"/>
    </reaction>
</comment>
<dbReference type="GO" id="GO:0034045">
    <property type="term" value="C:phagophore assembly site membrane"/>
    <property type="evidence" value="ECO:0007669"/>
    <property type="project" value="UniProtKB-SubCell"/>
</dbReference>
<dbReference type="GO" id="GO:0005789">
    <property type="term" value="C:endoplasmic reticulum membrane"/>
    <property type="evidence" value="ECO:0007669"/>
    <property type="project" value="UniProtKB-SubCell"/>
</dbReference>
<comment type="catalytic activity">
    <reaction evidence="12">
        <text>a 1,2-diacyl-sn-glycero-3-phosphocholine(in) = a 1,2-diacyl-sn-glycero-3-phosphocholine(out)</text>
        <dbReference type="Rhea" id="RHEA:38571"/>
        <dbReference type="ChEBI" id="CHEBI:57643"/>
    </reaction>
</comment>
<dbReference type="PANTHER" id="PTHR13190">
    <property type="entry name" value="AUTOPHAGY-RELATED 2, ISOFORM A"/>
    <property type="match status" value="1"/>
</dbReference>
<comment type="subcellular location">
    <subcellularLocation>
        <location evidence="1">Endoplasmic reticulum membrane</location>
        <topology evidence="1">Peripheral membrane protein</topology>
    </subcellularLocation>
    <subcellularLocation>
        <location evidence="2">Preautophagosomal structure membrane</location>
        <topology evidence="2">Peripheral membrane protein</topology>
    </subcellularLocation>
</comment>
<evidence type="ECO:0000256" key="4">
    <source>
        <dbReference type="ARBA" id="ARBA00018070"/>
    </source>
</evidence>
<keyword evidence="15" id="KW-1185">Reference proteome</keyword>
<dbReference type="InterPro" id="IPR026849">
    <property type="entry name" value="ATG2"/>
</dbReference>
<name>A0A8K0JHP6_9TREE</name>
<dbReference type="GO" id="GO:0006869">
    <property type="term" value="P:lipid transport"/>
    <property type="evidence" value="ECO:0007669"/>
    <property type="project" value="UniProtKB-KW"/>
</dbReference>
<evidence type="ECO:0000256" key="12">
    <source>
        <dbReference type="ARBA" id="ARBA00024631"/>
    </source>
</evidence>
<reference evidence="14" key="1">
    <citation type="submission" date="2020-04" db="EMBL/GenBank/DDBJ databases">
        <title>Analysis of mating type loci in Filobasidium floriforme.</title>
        <authorList>
            <person name="Nowrousian M."/>
        </authorList>
    </citation>
    <scope>NUCLEOTIDE SEQUENCE</scope>
    <source>
        <strain evidence="14">CBS 6242</strain>
    </source>
</reference>
<comment type="caution">
    <text evidence="14">The sequence shown here is derived from an EMBL/GenBank/DDBJ whole genome shotgun (WGS) entry which is preliminary data.</text>
</comment>
<feature type="compositionally biased region" description="Basic and acidic residues" evidence="13">
    <location>
        <begin position="564"/>
        <end position="575"/>
    </location>
</feature>
<dbReference type="GO" id="GO:0061908">
    <property type="term" value="C:phagophore"/>
    <property type="evidence" value="ECO:0007669"/>
    <property type="project" value="TreeGrafter"/>
</dbReference>
<comment type="similarity">
    <text evidence="3">Belongs to the ATG2 family.</text>
</comment>
<evidence type="ECO:0000256" key="8">
    <source>
        <dbReference type="ARBA" id="ARBA00023055"/>
    </source>
</evidence>
<evidence type="ECO:0000256" key="6">
    <source>
        <dbReference type="ARBA" id="ARBA00022824"/>
    </source>
</evidence>
<evidence type="ECO:0000256" key="11">
    <source>
        <dbReference type="ARBA" id="ARBA00024615"/>
    </source>
</evidence>
<keyword evidence="7" id="KW-0072">Autophagy</keyword>
<dbReference type="Pfam" id="PF13329">
    <property type="entry name" value="ATG2_CAD"/>
    <property type="match status" value="1"/>
</dbReference>
<dbReference type="EMBL" id="JABELV010000127">
    <property type="protein sequence ID" value="KAG7530122.1"/>
    <property type="molecule type" value="Genomic_DNA"/>
</dbReference>
<protein>
    <recommendedName>
        <fullName evidence="4">Autophagy-related protein 2</fullName>
    </recommendedName>
</protein>
<comment type="catalytic activity">
    <reaction evidence="10">
        <text>a 1,2-diacyl-sn-glycero-3-phospho-L-serine(in) = a 1,2-diacyl-sn-glycero-3-phospho-L-serine(out)</text>
        <dbReference type="Rhea" id="RHEA:38663"/>
        <dbReference type="ChEBI" id="CHEBI:57262"/>
    </reaction>
</comment>
<evidence type="ECO:0000256" key="7">
    <source>
        <dbReference type="ARBA" id="ARBA00023006"/>
    </source>
</evidence>
<sequence>MSPFSFLSSFTLPSLSSVNAYMPYLSLPENIQQKLVSFVLRRTLGKFVQHDGLLGDKVETQIASGRIAFGRLELDQQAISSYLPPSIPLTVTSGYITEADIQLPFPNLLSAPLDICIGEVHLNLALREVVKGGEEDREVERESNLERSVWAVTGEFLSESLSPGERQDLSESIALPSEGREGLEESIYHAPGGFPVPKPDSVADPPSASILASVIESILSRLHVDVTSITIRLNLPSPPEVVQEQARDLEESDISISSSRQVQAVPEAVEIKLERISYGLDGSGGEKMRKMRVADVAVWIVAKDPKDVEEIRDNVASTSSSSHSGQKTEPGGSVITGQPYGRSTMLGEAESLYESALGSSNAAEEQEQVIDPFGSPTGSNYESGCIDDEKGEQDWTRHRICSFGKSGAELSFQALQDGTTRSITRLELGDIQLALSISDVEILIGLVSSWTSRIPRSAGQDTAVPSGSGSTQAVVQIASIRTSLYLTEANQTGLIFCMDRTVDGTLPPRTALDLVLDQITASSDGDATRMDVADIKLVWNQSRQEGKMATPVTLISLFSVGEEKSMSDTGDKGPENDVQSATLRPKCHWDRPPLRDGPRTMQAGCTIEVQQGSGEPCFNFGTGTYG</sequence>
<accession>A0A8K0JHP6</accession>
<proteinExistence type="inferred from homology"/>
<feature type="region of interest" description="Disordered" evidence="13">
    <location>
        <begin position="564"/>
        <end position="595"/>
    </location>
</feature>